<dbReference type="AlphaFoldDB" id="A0A8J7LU56"/>
<feature type="transmembrane region" description="Helical" evidence="1">
    <location>
        <begin position="20"/>
        <end position="44"/>
    </location>
</feature>
<dbReference type="Proteomes" id="UP000636888">
    <property type="component" value="Unassembled WGS sequence"/>
</dbReference>
<sequence>MRRGRKRSLVRAAEAPELMLGFLLLTFPVLLLFLLAWFAPGFLYREEPLRRCDAAILFLGPGDQNRMVEARQLLAEGYARFLVVPYTGEVFAARQGSLQRIAGDPARAGFLFPARKAARYRTFYENTHAEALEAKRIMAGLGLRSALLVSSGYHMRRISFIAARVFDGSYAIFCTPARWEPPFEPSDWLNRERRRIILSEYVKIAWFLLYGVLGGP</sequence>
<accession>A0A8J7LU56</accession>
<protein>
    <submittedName>
        <fullName evidence="3">YdcF family protein</fullName>
    </submittedName>
</protein>
<keyword evidence="1" id="KW-1133">Transmembrane helix</keyword>
<dbReference type="InterPro" id="IPR003848">
    <property type="entry name" value="DUF218"/>
</dbReference>
<keyword evidence="4" id="KW-1185">Reference proteome</keyword>
<proteinExistence type="predicted"/>
<dbReference type="Pfam" id="PF02698">
    <property type="entry name" value="DUF218"/>
    <property type="match status" value="1"/>
</dbReference>
<reference evidence="3" key="1">
    <citation type="submission" date="2020-12" db="EMBL/GenBank/DDBJ databases">
        <title>Geomonas sp. Red875, isolated from river sediment.</title>
        <authorList>
            <person name="Xu Z."/>
            <person name="Zhang Z."/>
            <person name="Masuda Y."/>
            <person name="Itoh H."/>
            <person name="Senoo K."/>
        </authorList>
    </citation>
    <scope>NUCLEOTIDE SEQUENCE</scope>
    <source>
        <strain evidence="3">Red875</strain>
    </source>
</reference>
<dbReference type="CDD" id="cd06259">
    <property type="entry name" value="YdcF-like"/>
    <property type="match status" value="1"/>
</dbReference>
<keyword evidence="1" id="KW-0472">Membrane</keyword>
<dbReference type="EMBL" id="JAEMHM010000004">
    <property type="protein sequence ID" value="MBJ6724259.1"/>
    <property type="molecule type" value="Genomic_DNA"/>
</dbReference>
<evidence type="ECO:0000313" key="3">
    <source>
        <dbReference type="EMBL" id="MBJ6724259.1"/>
    </source>
</evidence>
<keyword evidence="1" id="KW-0812">Transmembrane</keyword>
<dbReference type="RefSeq" id="WP_199383095.1">
    <property type="nucleotide sequence ID" value="NZ_JAEMHM010000004.1"/>
</dbReference>
<name>A0A8J7LU56_9BACT</name>
<evidence type="ECO:0000256" key="1">
    <source>
        <dbReference type="SAM" id="Phobius"/>
    </source>
</evidence>
<organism evidence="3 4">
    <name type="scientific">Geomesophilobacter sediminis</name>
    <dbReference type="NCBI Taxonomy" id="2798584"/>
    <lineage>
        <taxon>Bacteria</taxon>
        <taxon>Pseudomonadati</taxon>
        <taxon>Thermodesulfobacteriota</taxon>
        <taxon>Desulfuromonadia</taxon>
        <taxon>Geobacterales</taxon>
        <taxon>Geobacteraceae</taxon>
        <taxon>Geomesophilobacter</taxon>
    </lineage>
</organism>
<evidence type="ECO:0000259" key="2">
    <source>
        <dbReference type="Pfam" id="PF02698"/>
    </source>
</evidence>
<comment type="caution">
    <text evidence="3">The sequence shown here is derived from an EMBL/GenBank/DDBJ whole genome shotgun (WGS) entry which is preliminary data.</text>
</comment>
<gene>
    <name evidence="3" type="ORF">JFN93_06040</name>
</gene>
<feature type="domain" description="DUF218" evidence="2">
    <location>
        <begin position="55"/>
        <end position="202"/>
    </location>
</feature>
<evidence type="ECO:0000313" key="4">
    <source>
        <dbReference type="Proteomes" id="UP000636888"/>
    </source>
</evidence>